<dbReference type="Gene3D" id="2.20.150.10">
    <property type="entry name" value="putative 5-dehydro-2- deoxygluconokinase"/>
    <property type="match status" value="1"/>
</dbReference>
<dbReference type="Gene3D" id="3.40.1190.20">
    <property type="match status" value="1"/>
</dbReference>
<dbReference type="InterPro" id="IPR011611">
    <property type="entry name" value="PfkB_dom"/>
</dbReference>
<dbReference type="InterPro" id="IPR023314">
    <property type="entry name" value="Myo_inos_IolC-like_sf"/>
</dbReference>
<dbReference type="NCBIfam" id="TIGR04382">
    <property type="entry name" value="myo_inos_iolC_N"/>
    <property type="match status" value="1"/>
</dbReference>
<dbReference type="SUPFAM" id="SSF53613">
    <property type="entry name" value="Ribokinase-like"/>
    <property type="match status" value="1"/>
</dbReference>
<reference evidence="9" key="1">
    <citation type="submission" date="2020-01" db="EMBL/GenBank/DDBJ databases">
        <title>Sphingomonas sp. strain CSW-10.</title>
        <authorList>
            <person name="Chen W.-M."/>
        </authorList>
    </citation>
    <scope>NUCLEOTIDE SEQUENCE [LARGE SCALE GENOMIC DNA]</scope>
    <source>
        <strain evidence="9">CCP-1</strain>
    </source>
</reference>
<evidence type="ECO:0000313" key="9">
    <source>
        <dbReference type="Proteomes" id="UP001517376"/>
    </source>
</evidence>
<name>A0ABW9YAE9_9RHOB</name>
<keyword evidence="3" id="KW-0547">Nucleotide-binding</keyword>
<dbReference type="InterPro" id="IPR030830">
    <property type="entry name" value="Myo_inos_IolC"/>
</dbReference>
<evidence type="ECO:0000256" key="3">
    <source>
        <dbReference type="ARBA" id="ARBA00022741"/>
    </source>
</evidence>
<keyword evidence="2 6" id="KW-0808">Transferase</keyword>
<sequence>MPILDRLSGRNFLVIGRAGLDLYADPPGTRTEDATRFTAALGGSSANIAVGLVKLGCRAALVTCVSDDAIGRFCRNALSRYGVDQGHVRSVAGEARNSLAVVETRLEDCQSVIYRNNAADFAMTSADVQGIDFTAYSALITTGTVLAAEPSRSAAFHAFTRARAAGLPLIFDLDYRPYSWRSRTEAADVYSKAAANCDVIIGNEEEFAVMAGDPDQGLAAARSLARQTAQIVIFKMGEAGAITLTPDSEFGTGIYRTAALKPTGAGDSFLAGLIASLASGHPLRSAVLRGSAAAAMVVARVGCAPALPDTAELDAFLATHPGPTAGRQDPHAHRPA</sequence>
<dbReference type="InterPro" id="IPR002173">
    <property type="entry name" value="Carboh/pur_kinase_PfkB_CS"/>
</dbReference>
<dbReference type="InterPro" id="IPR029056">
    <property type="entry name" value="Ribokinase-like"/>
</dbReference>
<dbReference type="Pfam" id="PF00294">
    <property type="entry name" value="PfkB"/>
    <property type="match status" value="1"/>
</dbReference>
<accession>A0ABW9YAE9</accession>
<protein>
    <submittedName>
        <fullName evidence="8">5-dehydro-2-deoxygluconokinase</fullName>
        <ecNumber evidence="8">2.7.1.92</ecNumber>
    </submittedName>
</protein>
<proteinExistence type="inferred from homology"/>
<dbReference type="EC" id="2.7.1.92" evidence="8"/>
<evidence type="ECO:0000259" key="7">
    <source>
        <dbReference type="Pfam" id="PF00294"/>
    </source>
</evidence>
<organism evidence="8 9">
    <name type="scientific">Paragemmobacter ruber</name>
    <dbReference type="NCBI Taxonomy" id="1985673"/>
    <lineage>
        <taxon>Bacteria</taxon>
        <taxon>Pseudomonadati</taxon>
        <taxon>Pseudomonadota</taxon>
        <taxon>Alphaproteobacteria</taxon>
        <taxon>Rhodobacterales</taxon>
        <taxon>Paracoccaceae</taxon>
        <taxon>Paragemmobacter</taxon>
    </lineage>
</organism>
<evidence type="ECO:0000256" key="4">
    <source>
        <dbReference type="ARBA" id="ARBA00022777"/>
    </source>
</evidence>
<evidence type="ECO:0000313" key="8">
    <source>
        <dbReference type="EMBL" id="NBE09519.1"/>
    </source>
</evidence>
<evidence type="ECO:0000256" key="2">
    <source>
        <dbReference type="ARBA" id="ARBA00022679"/>
    </source>
</evidence>
<evidence type="ECO:0000256" key="1">
    <source>
        <dbReference type="ARBA" id="ARBA00010688"/>
    </source>
</evidence>
<gene>
    <name evidence="8" type="primary">iolC</name>
    <name evidence="8" type="ORF">GU920_18405</name>
</gene>
<dbReference type="InterPro" id="IPR050306">
    <property type="entry name" value="PfkB_Carbo_kinase"/>
</dbReference>
<keyword evidence="4 6" id="KW-0418">Kinase</keyword>
<dbReference type="EMBL" id="JAAATW010000006">
    <property type="protein sequence ID" value="NBE09519.1"/>
    <property type="molecule type" value="Genomic_DNA"/>
</dbReference>
<dbReference type="PANTHER" id="PTHR43085">
    <property type="entry name" value="HEXOKINASE FAMILY MEMBER"/>
    <property type="match status" value="1"/>
</dbReference>
<dbReference type="PROSITE" id="PS00584">
    <property type="entry name" value="PFKB_KINASES_2"/>
    <property type="match status" value="1"/>
</dbReference>
<dbReference type="RefSeq" id="WP_161768586.1">
    <property type="nucleotide sequence ID" value="NZ_JAAATW010000006.1"/>
</dbReference>
<dbReference type="CDD" id="cd01166">
    <property type="entry name" value="KdgK"/>
    <property type="match status" value="1"/>
</dbReference>
<evidence type="ECO:0000256" key="6">
    <source>
        <dbReference type="RuleBase" id="RU003704"/>
    </source>
</evidence>
<feature type="domain" description="Carbohydrate kinase PfkB" evidence="7">
    <location>
        <begin position="13"/>
        <end position="308"/>
    </location>
</feature>
<keyword evidence="5" id="KW-0067">ATP-binding</keyword>
<dbReference type="Proteomes" id="UP001517376">
    <property type="component" value="Unassembled WGS sequence"/>
</dbReference>
<evidence type="ECO:0000256" key="5">
    <source>
        <dbReference type="ARBA" id="ARBA00022840"/>
    </source>
</evidence>
<dbReference type="InterPro" id="IPR002139">
    <property type="entry name" value="Ribo/fructo_kinase"/>
</dbReference>
<comment type="caution">
    <text evidence="8">The sequence shown here is derived from an EMBL/GenBank/DDBJ whole genome shotgun (WGS) entry which is preliminary data.</text>
</comment>
<comment type="similarity">
    <text evidence="1 6">Belongs to the carbohydrate kinase PfkB family.</text>
</comment>
<keyword evidence="9" id="KW-1185">Reference proteome</keyword>
<dbReference type="GO" id="GO:0047590">
    <property type="term" value="F:5-dehydro-2-deoxygluconokinase activity"/>
    <property type="evidence" value="ECO:0007669"/>
    <property type="project" value="UniProtKB-EC"/>
</dbReference>
<dbReference type="PRINTS" id="PR00990">
    <property type="entry name" value="RIBOKINASE"/>
</dbReference>
<dbReference type="PANTHER" id="PTHR43085:SF49">
    <property type="entry name" value="5-DEHYDRO-2-DEOXYGLUCONOKINASE"/>
    <property type="match status" value="1"/>
</dbReference>